<sequence>MVFPNGFSIKTDRDNFHDILNLYLFSYKYGVDIGSNWKFDEKYNILITPSGIKFSIKGFDPVIFSETFLYDIHFIDYNLENKKIIQAGAYVGETALYYAKRGAYVYAFEPQLDCYNIALTNLKLNPELASRVVLRNWAIGEDGEIEFPNTRCNGGTSYFDSYKDRIRVRSVSISTVLEEFNISQPDILDLDIKGGEFRVINDKSIQKFSIVRIEYNTVIDNKKLGDVTYLIEKLRSYGFTKIRIYKHNELPFDLSINGVIEARK</sequence>
<evidence type="ECO:0000313" key="9">
    <source>
        <dbReference type="EMBL" id="AZF79593.1"/>
    </source>
</evidence>
<dbReference type="InterPro" id="IPR029063">
    <property type="entry name" value="SAM-dependent_MTases_sf"/>
</dbReference>
<dbReference type="EMBL" id="CP033241">
    <property type="protein sequence ID" value="AZF84790.1"/>
    <property type="molecule type" value="Genomic_DNA"/>
</dbReference>
<dbReference type="Proteomes" id="UP000076770">
    <property type="component" value="Chromosome i"/>
</dbReference>
<evidence type="ECO:0000313" key="7">
    <source>
        <dbReference type="EMBL" id="AZF74365.1"/>
    </source>
</evidence>
<dbReference type="AlphaFoldDB" id="A0A0E3GX18"/>
<dbReference type="Proteomes" id="UP000033057">
    <property type="component" value="Chromosome"/>
</dbReference>
<dbReference type="InterPro" id="IPR052514">
    <property type="entry name" value="SAM-dependent_MTase"/>
</dbReference>
<evidence type="ECO:0000313" key="21">
    <source>
        <dbReference type="Proteomes" id="UP000275843"/>
    </source>
</evidence>
<reference evidence="12" key="2">
    <citation type="submission" date="2016-04" db="EMBL/GenBank/DDBJ databases">
        <authorList>
            <person name="Evans L.H."/>
            <person name="Alamgir A."/>
            <person name="Owens N."/>
            <person name="Weber N.D."/>
            <person name="Virtaneva K."/>
            <person name="Barbian K."/>
            <person name="Babar A."/>
            <person name="Rosenke K."/>
        </authorList>
    </citation>
    <scope>NUCLEOTIDE SEQUENCE</scope>
    <source>
        <strain evidence="12">P1</strain>
    </source>
</reference>
<evidence type="ECO:0000313" key="3">
    <source>
        <dbReference type="EMBL" id="AKA77355.1"/>
    </source>
</evidence>
<dbReference type="GO" id="GO:0032259">
    <property type="term" value="P:methylation"/>
    <property type="evidence" value="ECO:0007669"/>
    <property type="project" value="UniProtKB-KW"/>
</dbReference>
<dbReference type="EMBL" id="CP033235">
    <property type="protein sequence ID" value="AZF69125.1"/>
    <property type="molecule type" value="Genomic_DNA"/>
</dbReference>
<dbReference type="OrthoDB" id="275825at2157"/>
<reference evidence="17 18" key="4">
    <citation type="journal article" date="2018" name="Proc. Natl. Acad. Sci. U.S.A.">
        <title>Nonmutational mechanism of inheritance in the Archaeon Sulfolobus solfataricus.</title>
        <authorList>
            <person name="Payne S."/>
            <person name="McCarthy S."/>
            <person name="Johnson T."/>
            <person name="North E."/>
            <person name="Blum P."/>
        </authorList>
    </citation>
    <scope>NUCLEOTIDE SEQUENCE [LARGE SCALE GENOMIC DNA]</scope>
    <source>
        <strain evidence="6 17">SARC-H</strain>
        <strain evidence="7 21">SARC-I</strain>
        <strain evidence="9 22">SARC-N</strain>
        <strain evidence="10 23">SARC-O</strain>
        <strain evidence="11 18">SUL120</strain>
        <strain evidence="5 19">SULG</strain>
        <strain evidence="8 20">SULM</strain>
    </source>
</reference>
<evidence type="ECO:0000313" key="13">
    <source>
        <dbReference type="Proteomes" id="UP000033057"/>
    </source>
</evidence>
<evidence type="ECO:0000313" key="23">
    <source>
        <dbReference type="Proteomes" id="UP000282269"/>
    </source>
</evidence>
<evidence type="ECO:0000313" key="22">
    <source>
        <dbReference type="Proteomes" id="UP000278715"/>
    </source>
</evidence>
<dbReference type="Proteomes" id="UP000267993">
    <property type="component" value="Chromosome"/>
</dbReference>
<dbReference type="KEGG" id="ssoa:SULA_2535"/>
<dbReference type="NCBIfam" id="TIGR01444">
    <property type="entry name" value="fkbM_fam"/>
    <property type="match status" value="1"/>
</dbReference>
<dbReference type="Gene3D" id="3.40.50.150">
    <property type="entry name" value="Vaccinia Virus protein VP39"/>
    <property type="match status" value="1"/>
</dbReference>
<name>A0A0E3GX18_SACSO</name>
<dbReference type="EMBL" id="CP033238">
    <property type="protein sequence ID" value="AZF76988.1"/>
    <property type="molecule type" value="Genomic_DNA"/>
</dbReference>
<dbReference type="RefSeq" id="WP_009988671.1">
    <property type="nucleotide sequence ID" value="NZ_CP011055.2"/>
</dbReference>
<dbReference type="EMBL" id="CP011055">
    <property type="protein sequence ID" value="AKA74661.1"/>
    <property type="molecule type" value="Genomic_DNA"/>
</dbReference>
<dbReference type="EMBL" id="CP011057">
    <property type="protein sequence ID" value="AKA80046.1"/>
    <property type="molecule type" value="Genomic_DNA"/>
</dbReference>
<dbReference type="Proteomes" id="UP000273194">
    <property type="component" value="Chromosome"/>
</dbReference>
<dbReference type="Proteomes" id="UP000275843">
    <property type="component" value="Chromosome"/>
</dbReference>
<feature type="domain" description="Methyltransferase FkbM" evidence="1">
    <location>
        <begin position="86"/>
        <end position="239"/>
    </location>
</feature>
<dbReference type="EMBL" id="LT549890">
    <property type="protein sequence ID" value="SAI85419.1"/>
    <property type="molecule type" value="Genomic_DNA"/>
</dbReference>
<dbReference type="EMBL" id="CP033240">
    <property type="protein sequence ID" value="AZF82198.1"/>
    <property type="molecule type" value="Genomic_DNA"/>
</dbReference>
<evidence type="ECO:0000313" key="15">
    <source>
        <dbReference type="Proteomes" id="UP000033106"/>
    </source>
</evidence>
<evidence type="ECO:0000313" key="16">
    <source>
        <dbReference type="Proteomes" id="UP000076770"/>
    </source>
</evidence>
<dbReference type="InterPro" id="IPR006342">
    <property type="entry name" value="FkbM_mtfrase"/>
</dbReference>
<evidence type="ECO:0000313" key="14">
    <source>
        <dbReference type="Proteomes" id="UP000033085"/>
    </source>
</evidence>
<dbReference type="EMBL" id="CP033237">
    <property type="protein sequence ID" value="AZF74365.1"/>
    <property type="molecule type" value="Genomic_DNA"/>
</dbReference>
<dbReference type="Proteomes" id="UP000033085">
    <property type="component" value="Chromosome"/>
</dbReference>
<organism evidence="4 15">
    <name type="scientific">Saccharolobus solfataricus</name>
    <name type="common">Sulfolobus solfataricus</name>
    <dbReference type="NCBI Taxonomy" id="2287"/>
    <lineage>
        <taxon>Archaea</taxon>
        <taxon>Thermoproteota</taxon>
        <taxon>Thermoprotei</taxon>
        <taxon>Sulfolobales</taxon>
        <taxon>Sulfolobaceae</taxon>
        <taxon>Saccharolobus</taxon>
    </lineage>
</organism>
<gene>
    <name evidence="12" type="ORF">SSOP1_1865</name>
    <name evidence="4" type="ORF">SULA_2535</name>
    <name evidence="2" type="ORF">SULB_2538</name>
    <name evidence="3" type="ORF">SULC_2533</name>
    <name evidence="5" type="ORF">SULG_12865</name>
    <name evidence="6" type="ORF">SULH_12865</name>
    <name evidence="7" type="ORF">SULI_12865</name>
    <name evidence="8" type="ORF">SULM_12855</name>
    <name evidence="9" type="ORF">SULN_12845</name>
    <name evidence="10" type="ORF">SULO_12865</name>
    <name evidence="11" type="ORF">SULZ_12895</name>
</gene>
<evidence type="ECO:0000313" key="5">
    <source>
        <dbReference type="EMBL" id="AZF69125.1"/>
    </source>
</evidence>
<dbReference type="PANTHER" id="PTHR34203:SF15">
    <property type="entry name" value="SLL1173 PROTEIN"/>
    <property type="match status" value="1"/>
</dbReference>
<dbReference type="Pfam" id="PF05050">
    <property type="entry name" value="Methyltransf_21"/>
    <property type="match status" value="1"/>
</dbReference>
<dbReference type="GeneID" id="1454749"/>
<dbReference type="SUPFAM" id="SSF53335">
    <property type="entry name" value="S-adenosyl-L-methionine-dependent methyltransferases"/>
    <property type="match status" value="1"/>
</dbReference>
<protein>
    <submittedName>
        <fullName evidence="4">FkbM family methyltransferase</fullName>
    </submittedName>
</protein>
<dbReference type="Proteomes" id="UP000033106">
    <property type="component" value="Chromosome"/>
</dbReference>
<evidence type="ECO:0000313" key="20">
    <source>
        <dbReference type="Proteomes" id="UP000273443"/>
    </source>
</evidence>
<evidence type="ECO:0000259" key="1">
    <source>
        <dbReference type="Pfam" id="PF05050"/>
    </source>
</evidence>
<evidence type="ECO:0000313" key="12">
    <source>
        <dbReference type="EMBL" id="SAI85419.1"/>
    </source>
</evidence>
<dbReference type="KEGG" id="ssol:SULB_2538"/>
<evidence type="ECO:0000313" key="6">
    <source>
        <dbReference type="EMBL" id="AZF71745.1"/>
    </source>
</evidence>
<evidence type="ECO:0000313" key="10">
    <source>
        <dbReference type="EMBL" id="AZF82198.1"/>
    </source>
</evidence>
<evidence type="ECO:0000313" key="18">
    <source>
        <dbReference type="Proteomes" id="UP000269431"/>
    </source>
</evidence>
<dbReference type="KEGG" id="ssof:SULC_2533"/>
<dbReference type="OMA" id="HNDIAIR"/>
<keyword evidence="4" id="KW-0808">Transferase</keyword>
<dbReference type="Proteomes" id="UP000278715">
    <property type="component" value="Chromosome"/>
</dbReference>
<dbReference type="EMBL" id="CP033239">
    <property type="protein sequence ID" value="AZF79593.1"/>
    <property type="molecule type" value="Genomic_DNA"/>
</dbReference>
<keyword evidence="4" id="KW-0489">Methyltransferase</keyword>
<proteinExistence type="predicted"/>
<dbReference type="PATRIC" id="fig|2287.6.peg.2695"/>
<dbReference type="GO" id="GO:0008168">
    <property type="term" value="F:methyltransferase activity"/>
    <property type="evidence" value="ECO:0007669"/>
    <property type="project" value="UniProtKB-KW"/>
</dbReference>
<dbReference type="GeneID" id="44130495"/>
<evidence type="ECO:0000313" key="19">
    <source>
        <dbReference type="Proteomes" id="UP000273194"/>
    </source>
</evidence>
<dbReference type="Proteomes" id="UP000273443">
    <property type="component" value="Chromosome"/>
</dbReference>
<evidence type="ECO:0000313" key="8">
    <source>
        <dbReference type="EMBL" id="AZF76988.1"/>
    </source>
</evidence>
<reference evidence="16" key="3">
    <citation type="submission" date="2016-04" db="EMBL/GenBank/DDBJ databases">
        <authorList>
            <person name="Shah S.A."/>
            <person name="Garrett R.A."/>
        </authorList>
    </citation>
    <scope>NUCLEOTIDE SEQUENCE [LARGE SCALE GENOMIC DNA]</scope>
    <source>
        <strain evidence="16">ATCC 35091 / DSM 1616 / JCM 8930 / NBRC 15331 / P1</strain>
    </source>
</reference>
<reference evidence="4" key="5">
    <citation type="submission" date="2018-10" db="EMBL/GenBank/DDBJ databases">
        <authorList>
            <person name="McCarthy S."/>
            <person name="Gradnigo J."/>
            <person name="Johnson T."/>
            <person name="Payne S."/>
            <person name="Lipzen A."/>
            <person name="Schackwitz W."/>
            <person name="Martin J."/>
            <person name="Moriyama E."/>
            <person name="Blum P."/>
        </authorList>
    </citation>
    <scope>NUCLEOTIDE SEQUENCE</scope>
    <source>
        <strain evidence="2">SARC-B</strain>
        <strain evidence="3">SARC-C</strain>
        <strain evidence="4">SULA</strain>
    </source>
</reference>
<evidence type="ECO:0000313" key="2">
    <source>
        <dbReference type="EMBL" id="AKA74661.1"/>
    </source>
</evidence>
<evidence type="ECO:0000313" key="4">
    <source>
        <dbReference type="EMBL" id="AKA80046.1"/>
    </source>
</evidence>
<accession>A0A0E3GX18</accession>
<dbReference type="EMBL" id="CP033236">
    <property type="protein sequence ID" value="AZF71745.1"/>
    <property type="molecule type" value="Genomic_DNA"/>
</dbReference>
<dbReference type="Proteomes" id="UP000282269">
    <property type="component" value="Chromosome"/>
</dbReference>
<dbReference type="EMBL" id="CP011056">
    <property type="protein sequence ID" value="AKA77355.1"/>
    <property type="molecule type" value="Genomic_DNA"/>
</dbReference>
<dbReference type="Proteomes" id="UP000269431">
    <property type="component" value="Chromosome"/>
</dbReference>
<evidence type="ECO:0000313" key="17">
    <source>
        <dbReference type="Proteomes" id="UP000267993"/>
    </source>
</evidence>
<evidence type="ECO:0000313" key="11">
    <source>
        <dbReference type="EMBL" id="AZF84790.1"/>
    </source>
</evidence>
<reference evidence="13 14" key="1">
    <citation type="journal article" date="2015" name="Genome Announc.">
        <title>Complete Genome Sequence of Sulfolobus solfataricus Strain 98/2 and Evolved Derivatives.</title>
        <authorList>
            <person name="McCarthy S."/>
            <person name="Gradnigo J."/>
            <person name="Johnson T."/>
            <person name="Payne S."/>
            <person name="Lipzen A."/>
            <person name="Martin J."/>
            <person name="Schackwitz W."/>
            <person name="Moriyama E."/>
            <person name="Blum P."/>
        </authorList>
    </citation>
    <scope>NUCLEOTIDE SEQUENCE [LARGE SCALE GENOMIC DNA]</scope>
    <source>
        <strain evidence="13">98/2 SULC</strain>
        <strain evidence="2">SARC-B</strain>
        <strain evidence="3">SARC-C</strain>
        <strain evidence="4 15">SULA</strain>
        <strain evidence="14">SULB</strain>
    </source>
</reference>
<dbReference type="PANTHER" id="PTHR34203">
    <property type="entry name" value="METHYLTRANSFERASE, FKBM FAMILY PROTEIN"/>
    <property type="match status" value="1"/>
</dbReference>